<dbReference type="KEGG" id="ceu:A7L45_13795"/>
<reference evidence="2" key="1">
    <citation type="journal article" date="2016" name="Front. Microbiol.">
        <title>Complete Genome Sequence of Clostridium estertheticum DSM 8809, a Microbe Identified in Spoiled Vacuum Packed Beef.</title>
        <authorList>
            <person name="Yu Z."/>
            <person name="Gunn L."/>
            <person name="Brennan E."/>
            <person name="Reid R."/>
            <person name="Wall P.G."/>
            <person name="Gaora O.P."/>
            <person name="Hurley D."/>
            <person name="Bolton D."/>
            <person name="Fanning S."/>
        </authorList>
    </citation>
    <scope>NUCLEOTIDE SEQUENCE [LARGE SCALE GENOMIC DNA]</scope>
    <source>
        <strain evidence="2">DSM 8809</strain>
    </source>
</reference>
<dbReference type="EMBL" id="CP015756">
    <property type="protein sequence ID" value="APC41070.1"/>
    <property type="molecule type" value="Genomic_DNA"/>
</dbReference>
<evidence type="ECO:0000313" key="1">
    <source>
        <dbReference type="EMBL" id="APC41070.1"/>
    </source>
</evidence>
<gene>
    <name evidence="1" type="ORF">A7L45_13795</name>
</gene>
<dbReference type="Gene3D" id="3.40.50.300">
    <property type="entry name" value="P-loop containing nucleotide triphosphate hydrolases"/>
    <property type="match status" value="1"/>
</dbReference>
<dbReference type="RefSeq" id="WP_071613364.1">
    <property type="nucleotide sequence ID" value="NZ_CP015756.1"/>
</dbReference>
<dbReference type="STRING" id="1552.A7L45_13795"/>
<name>A0A1J0GJH8_9CLOT</name>
<keyword evidence="2" id="KW-1185">Reference proteome</keyword>
<evidence type="ECO:0008006" key="3">
    <source>
        <dbReference type="Google" id="ProtNLM"/>
    </source>
</evidence>
<evidence type="ECO:0000313" key="2">
    <source>
        <dbReference type="Proteomes" id="UP000182569"/>
    </source>
</evidence>
<protein>
    <recommendedName>
        <fullName evidence="3">Terminase large subunit gp17-like C-terminal domain-containing protein</fullName>
    </recommendedName>
</protein>
<proteinExistence type="predicted"/>
<organism evidence="1 2">
    <name type="scientific">Clostridium estertheticum subsp. estertheticum</name>
    <dbReference type="NCBI Taxonomy" id="1552"/>
    <lineage>
        <taxon>Bacteria</taxon>
        <taxon>Bacillati</taxon>
        <taxon>Bacillota</taxon>
        <taxon>Clostridia</taxon>
        <taxon>Eubacteriales</taxon>
        <taxon>Clostridiaceae</taxon>
        <taxon>Clostridium</taxon>
    </lineage>
</organism>
<dbReference type="InterPro" id="IPR027417">
    <property type="entry name" value="P-loop_NTPase"/>
</dbReference>
<accession>A0A1J0GJH8</accession>
<sequence length="603" mass="70301">MDEGKQNRKLLYIYLVKLYGTEKSKELMMKYKDTLFSYHGLAYSLGKRSLEFFCLYFLQDVFLPKEDNAAAPIANVHREIWSEIQESVIGNGNEQIGRIEPRGTGKSAFGTFATAMWSHSYGFKKYTLICSDIGSTAEKFVKDIKNTFLNNDYIYKAFGKLLDDKDKRYVCNTTQLEFTNKTYIEAISSNSSMRGRKYDNCRPDLIILDDFQSIDDCRTDEARIKKWTRYSNDVKFAVQKAVRRKGKIVKKGTTLIALGTLQHKECFYSRLIKQPTWKFKNDRGVLIDDFINEKGQNVNGLDYYFNTGLWLKFKTLLFNFKNESHLEDAKEFYWANRDNMQYPVLWAEFWDCLDMALSYYENPTSFKQEVQGDVDSIGEKKFKIIATESEGIIESHEFIKTMLCVDPSGTKTKTKTKNKDYFAFAVCSVCENSLKYIRKGEVFKFEKNREYEDYINHTIMLLKKYPDITHLGVEKNTYGGADCVRFEELIKNDVQLSARYIKIVNFPQTRNKDDKINTIVAKVNMGQIIFNEEDTEAIEQIKDFSGCEHSLHDDFPDVVAEVANRIDEIEYINAKYDDEVYNKGMGLKQNILAKYERKGRRVF</sequence>
<dbReference type="AlphaFoldDB" id="A0A1J0GJH8"/>
<dbReference type="Proteomes" id="UP000182569">
    <property type="component" value="Chromosome"/>
</dbReference>